<keyword evidence="5" id="KW-1133">Transmembrane helix</keyword>
<feature type="domain" description="Methyl-accepting transducer" evidence="6">
    <location>
        <begin position="255"/>
        <end position="470"/>
    </location>
</feature>
<dbReference type="GO" id="GO:0007165">
    <property type="term" value="P:signal transduction"/>
    <property type="evidence" value="ECO:0007669"/>
    <property type="project" value="UniProtKB-KW"/>
</dbReference>
<dbReference type="GO" id="GO:0006935">
    <property type="term" value="P:chemotaxis"/>
    <property type="evidence" value="ECO:0007669"/>
    <property type="project" value="UniProtKB-KW"/>
</dbReference>
<evidence type="ECO:0000259" key="6">
    <source>
        <dbReference type="PROSITE" id="PS50111"/>
    </source>
</evidence>
<dbReference type="InterPro" id="IPR047347">
    <property type="entry name" value="YvaQ-like_sensor"/>
</dbReference>
<dbReference type="RefSeq" id="WP_307631544.1">
    <property type="nucleotide sequence ID" value="NZ_JAPHEH010000001.1"/>
</dbReference>
<reference evidence="7" key="2">
    <citation type="submission" date="2022-10" db="EMBL/GenBank/DDBJ databases">
        <authorList>
            <person name="Aronson H.S."/>
        </authorList>
    </citation>
    <scope>NUCLEOTIDE SEQUENCE</scope>
    <source>
        <strain evidence="7">RS19-109</strain>
    </source>
</reference>
<proteinExistence type="inferred from homology"/>
<dbReference type="SMART" id="SM00283">
    <property type="entry name" value="MA"/>
    <property type="match status" value="1"/>
</dbReference>
<evidence type="ECO:0000256" key="1">
    <source>
        <dbReference type="ARBA" id="ARBA00022500"/>
    </source>
</evidence>
<dbReference type="AlphaFoldDB" id="A0A9X4RNT4"/>
<dbReference type="Gene3D" id="1.10.287.950">
    <property type="entry name" value="Methyl-accepting chemotaxis protein"/>
    <property type="match status" value="1"/>
</dbReference>
<organism evidence="7 8">
    <name type="scientific">Thiovibrio frasassiensis</name>
    <dbReference type="NCBI Taxonomy" id="2984131"/>
    <lineage>
        <taxon>Bacteria</taxon>
        <taxon>Pseudomonadati</taxon>
        <taxon>Thermodesulfobacteriota</taxon>
        <taxon>Desulfobulbia</taxon>
        <taxon>Desulfobulbales</taxon>
        <taxon>Thiovibrionaceae</taxon>
        <taxon>Thiovibrio</taxon>
    </lineage>
</organism>
<evidence type="ECO:0000256" key="2">
    <source>
        <dbReference type="ARBA" id="ARBA00029447"/>
    </source>
</evidence>
<gene>
    <name evidence="7" type="ORF">OLX77_00125</name>
</gene>
<dbReference type="GO" id="GO:0005886">
    <property type="term" value="C:plasma membrane"/>
    <property type="evidence" value="ECO:0007669"/>
    <property type="project" value="TreeGrafter"/>
</dbReference>
<dbReference type="PANTHER" id="PTHR43531">
    <property type="entry name" value="PROTEIN ICFG"/>
    <property type="match status" value="1"/>
</dbReference>
<dbReference type="Proteomes" id="UP001154240">
    <property type="component" value="Unassembled WGS sequence"/>
</dbReference>
<sequence length="547" mass="58374">MLQDMNLSKRLSFGFSVLVVIMAVLIWIGATGMAKIMGEMRVLVEVNSVRITELSSADKEIANIAINVRNIILTSSPEKQKEYQGRIAKFREGYEKSLKKMEELTSANDTKGHELIVKIKEANKTLRGLNDKIIELATTGKDAEAEQIRTKEGGPAERAVQGYFDNLIAHNLDRNAARYEEGTNVFHTSRNLMFGLGGGALLLSIGIALFLTRSILRQLGADPKDVRDVANMVAIGDFSSNLTLATGDTSSVMAAMKTMVDALARITVNAKQVSQGASEQAASVEEISSSMEELASTVAQTADNARQTSAIATKTATDAGAGGKAVAETVEAMQHIAEKIELIEEIARQTNLLALNAAIEAARAGEHGKGFAVVAAEVRKLAERSQVSAQEIKGVATASVATAMNAGRLINEILPQIQRTAELVQEIDAASNEQARGIEENSKAIEQFDSVIQSNSAAAEEMASTSEELTAQASQMLETIAFFKLDEAGGQRHQAIVSGSGGQRLAKAPLALSHIKKAKQGYSGGGKQTSPAGASIALDDHKDFERY</sequence>
<evidence type="ECO:0000256" key="5">
    <source>
        <dbReference type="SAM" id="Phobius"/>
    </source>
</evidence>
<feature type="transmembrane region" description="Helical" evidence="5">
    <location>
        <begin position="12"/>
        <end position="34"/>
    </location>
</feature>
<keyword evidence="5" id="KW-0812">Transmembrane</keyword>
<dbReference type="Pfam" id="PF00015">
    <property type="entry name" value="MCPsignal"/>
    <property type="match status" value="1"/>
</dbReference>
<protein>
    <submittedName>
        <fullName evidence="7">Methyl-accepting chemotaxis protein</fullName>
    </submittedName>
</protein>
<evidence type="ECO:0000313" key="7">
    <source>
        <dbReference type="EMBL" id="MDG4474562.1"/>
    </source>
</evidence>
<keyword evidence="5" id="KW-0472">Membrane</keyword>
<evidence type="ECO:0000313" key="8">
    <source>
        <dbReference type="Proteomes" id="UP001154240"/>
    </source>
</evidence>
<dbReference type="EMBL" id="JAPHEH010000001">
    <property type="protein sequence ID" value="MDG4474562.1"/>
    <property type="molecule type" value="Genomic_DNA"/>
</dbReference>
<comment type="caution">
    <text evidence="7">The sequence shown here is derived from an EMBL/GenBank/DDBJ whole genome shotgun (WGS) entry which is preliminary data.</text>
</comment>
<feature type="compositionally biased region" description="Basic and acidic residues" evidence="4">
    <location>
        <begin position="538"/>
        <end position="547"/>
    </location>
</feature>
<dbReference type="InterPro" id="IPR051310">
    <property type="entry name" value="MCP_chemotaxis"/>
</dbReference>
<evidence type="ECO:0000256" key="3">
    <source>
        <dbReference type="PROSITE-ProRule" id="PRU00284"/>
    </source>
</evidence>
<dbReference type="SUPFAM" id="SSF58104">
    <property type="entry name" value="Methyl-accepting chemotaxis protein (MCP) signaling domain"/>
    <property type="match status" value="1"/>
</dbReference>
<dbReference type="PRINTS" id="PR00260">
    <property type="entry name" value="CHEMTRNSDUCR"/>
</dbReference>
<dbReference type="GO" id="GO:0004888">
    <property type="term" value="F:transmembrane signaling receptor activity"/>
    <property type="evidence" value="ECO:0007669"/>
    <property type="project" value="InterPro"/>
</dbReference>
<reference evidence="7" key="1">
    <citation type="journal article" date="2022" name="bioRxiv">
        <title>Thiovibrio frasassiensisgen. nov., sp. nov., an autotrophic, elemental sulfur disproportionating bacterium isolated from sulfidic karst sediment, and proposal of Thiovibrionaceae fam. nov.</title>
        <authorList>
            <person name="Aronson H."/>
            <person name="Thomas C."/>
            <person name="Bhattacharyya M."/>
            <person name="Eckstein S."/>
            <person name="Jensen S."/>
            <person name="Barco R."/>
            <person name="Macalady J."/>
            <person name="Amend J."/>
        </authorList>
    </citation>
    <scope>NUCLEOTIDE SEQUENCE</scope>
    <source>
        <strain evidence="7">RS19-109</strain>
    </source>
</reference>
<dbReference type="PROSITE" id="PS50111">
    <property type="entry name" value="CHEMOTAXIS_TRANSDUC_2"/>
    <property type="match status" value="1"/>
</dbReference>
<dbReference type="InterPro" id="IPR024478">
    <property type="entry name" value="HlyB_4HB_MCP"/>
</dbReference>
<keyword evidence="3" id="KW-0807">Transducer</keyword>
<dbReference type="InterPro" id="IPR004090">
    <property type="entry name" value="Chemotax_Me-accpt_rcpt"/>
</dbReference>
<dbReference type="InterPro" id="IPR004089">
    <property type="entry name" value="MCPsignal_dom"/>
</dbReference>
<feature type="region of interest" description="Disordered" evidence="4">
    <location>
        <begin position="519"/>
        <end position="547"/>
    </location>
</feature>
<dbReference type="Gene3D" id="6.10.340.10">
    <property type="match status" value="1"/>
</dbReference>
<keyword evidence="1" id="KW-0145">Chemotaxis</keyword>
<evidence type="ECO:0000256" key="4">
    <source>
        <dbReference type="SAM" id="MobiDB-lite"/>
    </source>
</evidence>
<name>A0A9X4RNT4_9BACT</name>
<accession>A0A9X4RNT4</accession>
<comment type="similarity">
    <text evidence="2">Belongs to the methyl-accepting chemotaxis (MCP) protein family.</text>
</comment>
<keyword evidence="8" id="KW-1185">Reference proteome</keyword>
<dbReference type="PANTHER" id="PTHR43531:SF11">
    <property type="entry name" value="METHYL-ACCEPTING CHEMOTAXIS PROTEIN 3"/>
    <property type="match status" value="1"/>
</dbReference>
<dbReference type="CDD" id="cd19411">
    <property type="entry name" value="MCP2201-like_sensor"/>
    <property type="match status" value="1"/>
</dbReference>
<dbReference type="Pfam" id="PF12729">
    <property type="entry name" value="4HB_MCP_1"/>
    <property type="match status" value="1"/>
</dbReference>